<name>A0AAW5V247_9BACT</name>
<dbReference type="Gene3D" id="2.60.34.10">
    <property type="entry name" value="Substrate Binding Domain Of DNAk, Chain A, domain 1"/>
    <property type="match status" value="1"/>
</dbReference>
<gene>
    <name evidence="6" type="ORF">ONS98_07900</name>
</gene>
<proteinExistence type="inferred from homology"/>
<protein>
    <submittedName>
        <fullName evidence="6">Hsp70 family protein</fullName>
    </submittedName>
</protein>
<dbReference type="PANTHER" id="PTHR19375">
    <property type="entry name" value="HEAT SHOCK PROTEIN 70KDA"/>
    <property type="match status" value="1"/>
</dbReference>
<dbReference type="Gene3D" id="3.90.640.10">
    <property type="entry name" value="Actin, Chain A, domain 4"/>
    <property type="match status" value="1"/>
</dbReference>
<evidence type="ECO:0000256" key="5">
    <source>
        <dbReference type="RuleBase" id="RU003322"/>
    </source>
</evidence>
<dbReference type="PROSITE" id="PS00329">
    <property type="entry name" value="HSP70_2"/>
    <property type="match status" value="1"/>
</dbReference>
<keyword evidence="3 5" id="KW-0067">ATP-binding</keyword>
<evidence type="ECO:0000313" key="6">
    <source>
        <dbReference type="EMBL" id="MCW4165138.1"/>
    </source>
</evidence>
<dbReference type="PROSITE" id="PS01036">
    <property type="entry name" value="HSP70_3"/>
    <property type="match status" value="1"/>
</dbReference>
<keyword evidence="4" id="KW-0143">Chaperone</keyword>
<comment type="similarity">
    <text evidence="1 5">Belongs to the heat shock protein 70 family.</text>
</comment>
<dbReference type="GO" id="GO:0140662">
    <property type="term" value="F:ATP-dependent protein folding chaperone"/>
    <property type="evidence" value="ECO:0007669"/>
    <property type="project" value="InterPro"/>
</dbReference>
<dbReference type="InterPro" id="IPR029047">
    <property type="entry name" value="HSP70_peptide-bd_sf"/>
</dbReference>
<dbReference type="SUPFAM" id="SSF100920">
    <property type="entry name" value="Heat shock protein 70kD (HSP70), peptide-binding domain"/>
    <property type="match status" value="1"/>
</dbReference>
<dbReference type="Proteomes" id="UP001209476">
    <property type="component" value="Unassembled WGS sequence"/>
</dbReference>
<sequence length="544" mass="59866">MAKAIGIDLGTTNSVVAFKDTSVRTITTGPDNQELCRSCVAVDRKTGDFVVGNSPYNSWKKYAPNIVVSVKRLMGAAISDEQVQKMKTQRSLYPYGIDKLAGGTDESVAVILNGKQYTPEQISAQILRQLKDDASVKLGEITHAVITVPAYFNEKQKTATRKAAELAGLKVQRLLAEPTAAAISYGVDKMGKDEEKVFLVYDFGGGTFDLSILVASGGNFIESGTGGDRWLGGDDIDKALMNYVFEQTNKENDVNVQEIIEALDNRKRFAFQGELKKQIEGAKKQLSNSNSASIEIFGELETEDGDMVDIDVSVTRDQFESLIRPLIQRTIELVDELLDKTGYPIETVDNILLVGGSSCIPLVRKMLVDKYGEEKILFSEKPMLAIAEGAAILAHALSDEFECPSCGEMVNKDVDVCPHCGAKLNATEEGEEEPPILVTYTTKHNYYIKLESGNDKIIEANELLPFEISRKYKTSTDNQKIVELVILSDAEDGNLEKIASGFFTIAENLPVDSNLTFTFNLTETRIQQASAKLRNVFVKALLWC</sequence>
<dbReference type="EMBL" id="JAPDUM010000001">
    <property type="protein sequence ID" value="MCW4165138.1"/>
    <property type="molecule type" value="Genomic_DNA"/>
</dbReference>
<dbReference type="RefSeq" id="WP_264911442.1">
    <property type="nucleotide sequence ID" value="NZ_JAPDUL010000001.1"/>
</dbReference>
<dbReference type="FunFam" id="3.90.640.10:FF:000003">
    <property type="entry name" value="Molecular chaperone DnaK"/>
    <property type="match status" value="1"/>
</dbReference>
<dbReference type="PRINTS" id="PR00301">
    <property type="entry name" value="HEATSHOCK70"/>
</dbReference>
<keyword evidence="2 5" id="KW-0547">Nucleotide-binding</keyword>
<accession>A0AAW5V247</accession>
<evidence type="ECO:0000256" key="1">
    <source>
        <dbReference type="ARBA" id="ARBA00007381"/>
    </source>
</evidence>
<dbReference type="Gene3D" id="3.30.420.40">
    <property type="match status" value="2"/>
</dbReference>
<dbReference type="AlphaFoldDB" id="A0AAW5V247"/>
<reference evidence="6" key="1">
    <citation type="submission" date="2022-11" db="EMBL/GenBank/DDBJ databases">
        <title>Genomic repertoires linked with pathogenic potency of arthritogenic Prevotella copri isolated from the gut of rheumatoid arthritis patients.</title>
        <authorList>
            <person name="Nii T."/>
            <person name="Maeda Y."/>
            <person name="Motooka D."/>
            <person name="Naito M."/>
            <person name="Matsumoto Y."/>
            <person name="Ogawa T."/>
            <person name="Oguro-Igashira E."/>
            <person name="Kishikawa T."/>
            <person name="Yamashita M."/>
            <person name="Koizumi S."/>
            <person name="Kurakawa T."/>
            <person name="Okumura R."/>
            <person name="Kayama H."/>
            <person name="Murakami M."/>
            <person name="Sakaguchi T."/>
            <person name="Das B."/>
            <person name="Nakamura S."/>
            <person name="Okada Y."/>
            <person name="Kumanogoh A."/>
            <person name="Takeda K."/>
        </authorList>
    </citation>
    <scope>NUCLEOTIDE SEQUENCE</scope>
    <source>
        <strain evidence="6">RA-N001-16</strain>
    </source>
</reference>
<dbReference type="GO" id="GO:0005524">
    <property type="term" value="F:ATP binding"/>
    <property type="evidence" value="ECO:0007669"/>
    <property type="project" value="UniProtKB-KW"/>
</dbReference>
<dbReference type="InterPro" id="IPR013126">
    <property type="entry name" value="Hsp_70_fam"/>
</dbReference>
<dbReference type="InterPro" id="IPR018181">
    <property type="entry name" value="Heat_shock_70_CS"/>
</dbReference>
<organism evidence="6 7">
    <name type="scientific">Segatella copri</name>
    <dbReference type="NCBI Taxonomy" id="165179"/>
    <lineage>
        <taxon>Bacteria</taxon>
        <taxon>Pseudomonadati</taxon>
        <taxon>Bacteroidota</taxon>
        <taxon>Bacteroidia</taxon>
        <taxon>Bacteroidales</taxon>
        <taxon>Prevotellaceae</taxon>
        <taxon>Segatella</taxon>
    </lineage>
</organism>
<comment type="caution">
    <text evidence="6">The sequence shown here is derived from an EMBL/GenBank/DDBJ whole genome shotgun (WGS) entry which is preliminary data.</text>
</comment>
<dbReference type="InterPro" id="IPR043129">
    <property type="entry name" value="ATPase_NBD"/>
</dbReference>
<evidence type="ECO:0000256" key="4">
    <source>
        <dbReference type="ARBA" id="ARBA00023186"/>
    </source>
</evidence>
<evidence type="ECO:0000256" key="2">
    <source>
        <dbReference type="ARBA" id="ARBA00022741"/>
    </source>
</evidence>
<dbReference type="Pfam" id="PF00012">
    <property type="entry name" value="HSP70"/>
    <property type="match status" value="1"/>
</dbReference>
<evidence type="ECO:0000256" key="3">
    <source>
        <dbReference type="ARBA" id="ARBA00022840"/>
    </source>
</evidence>
<dbReference type="PROSITE" id="PS00297">
    <property type="entry name" value="HSP70_1"/>
    <property type="match status" value="1"/>
</dbReference>
<dbReference type="SUPFAM" id="SSF53067">
    <property type="entry name" value="Actin-like ATPase domain"/>
    <property type="match status" value="2"/>
</dbReference>
<evidence type="ECO:0000313" key="7">
    <source>
        <dbReference type="Proteomes" id="UP001209476"/>
    </source>
</evidence>
<dbReference type="CDD" id="cd24029">
    <property type="entry name" value="ASKHA_NBD_HSP70_DnaK_HscA_HscC"/>
    <property type="match status" value="1"/>
</dbReference>